<evidence type="ECO:0000313" key="1">
    <source>
        <dbReference type="EMBL" id="CEK96838.1"/>
    </source>
</evidence>
<feature type="non-terminal residue" evidence="1">
    <location>
        <position position="1"/>
    </location>
</feature>
<gene>
    <name evidence="1" type="primary">ORF213664</name>
</gene>
<organism evidence="1">
    <name type="scientific">Arion vulgaris</name>
    <dbReference type="NCBI Taxonomy" id="1028688"/>
    <lineage>
        <taxon>Eukaryota</taxon>
        <taxon>Metazoa</taxon>
        <taxon>Spiralia</taxon>
        <taxon>Lophotrochozoa</taxon>
        <taxon>Mollusca</taxon>
        <taxon>Gastropoda</taxon>
        <taxon>Heterobranchia</taxon>
        <taxon>Euthyneura</taxon>
        <taxon>Panpulmonata</taxon>
        <taxon>Eupulmonata</taxon>
        <taxon>Stylommatophora</taxon>
        <taxon>Helicina</taxon>
        <taxon>Arionoidea</taxon>
        <taxon>Arionidae</taxon>
        <taxon>Arion</taxon>
    </lineage>
</organism>
<name>A0A0B7BV05_9EUPU</name>
<accession>A0A0B7BV05</accession>
<proteinExistence type="predicted"/>
<sequence length="88" mass="10167">TATIITPNNNMTCTLHEHVSYLNDDERFEKKSLFKSIVCMVDLNRVFVYDFPNLVLFNSEIEVYDNVRYTSKANQNCLLTGQGDVDQI</sequence>
<dbReference type="AlphaFoldDB" id="A0A0B7BV05"/>
<protein>
    <submittedName>
        <fullName evidence="1">Uncharacterized protein</fullName>
    </submittedName>
</protein>
<reference evidence="1" key="1">
    <citation type="submission" date="2014-12" db="EMBL/GenBank/DDBJ databases">
        <title>Insight into the proteome of Arion vulgaris.</title>
        <authorList>
            <person name="Aradska J."/>
            <person name="Bulat T."/>
            <person name="Smidak R."/>
            <person name="Sarate P."/>
            <person name="Gangsoo J."/>
            <person name="Sialana F."/>
            <person name="Bilban M."/>
            <person name="Lubec G."/>
        </authorList>
    </citation>
    <scope>NUCLEOTIDE SEQUENCE</scope>
    <source>
        <tissue evidence="1">Skin</tissue>
    </source>
</reference>
<dbReference type="EMBL" id="HACG01049973">
    <property type="protein sequence ID" value="CEK96838.1"/>
    <property type="molecule type" value="Transcribed_RNA"/>
</dbReference>